<organism evidence="1 2">
    <name type="scientific">Paenibacillus arenosi</name>
    <dbReference type="NCBI Taxonomy" id="2774142"/>
    <lineage>
        <taxon>Bacteria</taxon>
        <taxon>Bacillati</taxon>
        <taxon>Bacillota</taxon>
        <taxon>Bacilli</taxon>
        <taxon>Bacillales</taxon>
        <taxon>Paenibacillaceae</taxon>
        <taxon>Paenibacillus</taxon>
    </lineage>
</organism>
<dbReference type="Pfam" id="PF10076">
    <property type="entry name" value="Phage_Mu_Gp48"/>
    <property type="match status" value="1"/>
</dbReference>
<reference evidence="1 2" key="1">
    <citation type="submission" date="2020-09" db="EMBL/GenBank/DDBJ databases">
        <title>Paenibacillus sp. CAU 1523 isolated from sand of Haeundae Beach.</title>
        <authorList>
            <person name="Kim W."/>
        </authorList>
    </citation>
    <scope>NUCLEOTIDE SEQUENCE [LARGE SCALE GENOMIC DNA]</scope>
    <source>
        <strain evidence="1 2">CAU 1523</strain>
    </source>
</reference>
<dbReference type="InterPro" id="IPR018755">
    <property type="entry name" value="Phage_Mu_Gp48"/>
</dbReference>
<proteinExistence type="predicted"/>
<evidence type="ECO:0000313" key="2">
    <source>
        <dbReference type="Proteomes" id="UP000634529"/>
    </source>
</evidence>
<dbReference type="RefSeq" id="WP_192026295.1">
    <property type="nucleotide sequence ID" value="NZ_JACYTN010000017.1"/>
</dbReference>
<sequence length="194" mass="22269">MSKLMDYLPRLYEDILEMIELTKTEEIELQVARQAVQQLLDDQYVLTASEDGIRRRERILKIQADPTAESLDFRRKRIINRYSTKPPFTIRYLQERLDYLVGTGRALATIDVQTFILTVTTAIDDASLFKEVEHTIKTILPANIVYQQSTALEDQITMQESIASQVLHRGMKLSTSWKLGTTPFSTSGQEVVVK</sequence>
<name>A0ABR9B1W3_9BACL</name>
<dbReference type="EMBL" id="JACYTN010000017">
    <property type="protein sequence ID" value="MBD8499973.1"/>
    <property type="molecule type" value="Genomic_DNA"/>
</dbReference>
<protein>
    <submittedName>
        <fullName evidence="1">DUF2313 domain-containing protein</fullName>
    </submittedName>
</protein>
<accession>A0ABR9B1W3</accession>
<keyword evidence="2" id="KW-1185">Reference proteome</keyword>
<gene>
    <name evidence="1" type="ORF">IFO66_16885</name>
</gene>
<comment type="caution">
    <text evidence="1">The sequence shown here is derived from an EMBL/GenBank/DDBJ whole genome shotgun (WGS) entry which is preliminary data.</text>
</comment>
<evidence type="ECO:0000313" key="1">
    <source>
        <dbReference type="EMBL" id="MBD8499973.1"/>
    </source>
</evidence>
<dbReference type="Proteomes" id="UP000634529">
    <property type="component" value="Unassembled WGS sequence"/>
</dbReference>